<gene>
    <name evidence="7" type="ORF">FYC62_11665</name>
</gene>
<comment type="similarity">
    <text evidence="1">Belongs to the transferase hexapeptide repeat family.</text>
</comment>
<organism evidence="7 8">
    <name type="scientific">Pedobacter aquae</name>
    <dbReference type="NCBI Taxonomy" id="2605747"/>
    <lineage>
        <taxon>Bacteria</taxon>
        <taxon>Pseudomonadati</taxon>
        <taxon>Bacteroidota</taxon>
        <taxon>Sphingobacteriia</taxon>
        <taxon>Sphingobacteriales</taxon>
        <taxon>Sphingobacteriaceae</taxon>
        <taxon>Pedobacter</taxon>
    </lineage>
</organism>
<dbReference type="AlphaFoldDB" id="A0A5C0VLZ8"/>
<dbReference type="InterPro" id="IPR041561">
    <property type="entry name" value="PglD_N"/>
</dbReference>
<dbReference type="SUPFAM" id="SSF51161">
    <property type="entry name" value="Trimeric LpxA-like enzymes"/>
    <property type="match status" value="1"/>
</dbReference>
<dbReference type="Gene3D" id="2.160.10.10">
    <property type="entry name" value="Hexapeptide repeat proteins"/>
    <property type="match status" value="1"/>
</dbReference>
<proteinExistence type="inferred from homology"/>
<evidence type="ECO:0000256" key="2">
    <source>
        <dbReference type="ARBA" id="ARBA00022679"/>
    </source>
</evidence>
<evidence type="ECO:0000259" key="6">
    <source>
        <dbReference type="Pfam" id="PF17836"/>
    </source>
</evidence>
<evidence type="ECO:0000256" key="3">
    <source>
        <dbReference type="ARBA" id="ARBA00022737"/>
    </source>
</evidence>
<name>A0A5C0VLZ8_9SPHI</name>
<dbReference type="NCBIfam" id="TIGR03570">
    <property type="entry name" value="NeuD_NnaD"/>
    <property type="match status" value="1"/>
</dbReference>
<dbReference type="PANTHER" id="PTHR43300">
    <property type="entry name" value="ACETYLTRANSFERASE"/>
    <property type="match status" value="1"/>
</dbReference>
<dbReference type="InterPro" id="IPR020019">
    <property type="entry name" value="AcTrfase_PglD-like"/>
</dbReference>
<feature type="binding site" evidence="5">
    <location>
        <position position="148"/>
    </location>
    <ligand>
        <name>acetyl-CoA</name>
        <dbReference type="ChEBI" id="CHEBI:57288"/>
    </ligand>
</feature>
<feature type="binding site" evidence="5">
    <location>
        <position position="69"/>
    </location>
    <ligand>
        <name>substrate</name>
    </ligand>
</feature>
<dbReference type="PANTHER" id="PTHR43300:SF7">
    <property type="entry name" value="UDP-N-ACETYLBACILLOSAMINE N-ACETYLTRANSFERASE"/>
    <property type="match status" value="1"/>
</dbReference>
<keyword evidence="2 7" id="KW-0808">Transferase</keyword>
<dbReference type="EMBL" id="CP043329">
    <property type="protein sequence ID" value="QEK52220.1"/>
    <property type="molecule type" value="Genomic_DNA"/>
</dbReference>
<dbReference type="Pfam" id="PF17836">
    <property type="entry name" value="PglD_N"/>
    <property type="match status" value="1"/>
</dbReference>
<sequence length="212" mass="22633">MKTLILIGAGGHCKSCIEVIEAQDQYQIKGILDLQHKVGETLLGYPIIGTDDDLPSLTKQEYHFLITLGQIKSFAARKSLYQKLKSLDAPIATIISPHAIVSKYASIAQGTILMHHVKVNAGVQIGENCILNTGCNIEHDVNIGHHCHISTQAVINGDVNIADEVFIGSGAIIRNGISIAASTIIGAGAVLLQNIDEPGIFVGNPSKRMKHG</sequence>
<dbReference type="Gene3D" id="3.40.50.20">
    <property type="match status" value="1"/>
</dbReference>
<dbReference type="InterPro" id="IPR050179">
    <property type="entry name" value="Trans_hexapeptide_repeat"/>
</dbReference>
<reference evidence="7 8" key="1">
    <citation type="submission" date="2019-08" db="EMBL/GenBank/DDBJ databases">
        <title>Pedobacter sp. nov., isolated from Han river, South Korea.</title>
        <authorList>
            <person name="Lee D.-H."/>
            <person name="Kim Y.-S."/>
            <person name="Hwang E.-M."/>
            <person name="Le Tran T.C."/>
            <person name="Cha C.-J."/>
        </authorList>
    </citation>
    <scope>NUCLEOTIDE SEQUENCE [LARGE SCALE GENOMIC DNA]</scope>
    <source>
        <strain evidence="7 8">CJ43</strain>
    </source>
</reference>
<keyword evidence="8" id="KW-1185">Reference proteome</keyword>
<keyword evidence="3" id="KW-0677">Repeat</keyword>
<dbReference type="CDD" id="cd03360">
    <property type="entry name" value="LbH_AT_putative"/>
    <property type="match status" value="1"/>
</dbReference>
<dbReference type="InterPro" id="IPR011004">
    <property type="entry name" value="Trimer_LpxA-like_sf"/>
</dbReference>
<evidence type="ECO:0000313" key="8">
    <source>
        <dbReference type="Proteomes" id="UP000323653"/>
    </source>
</evidence>
<dbReference type="GO" id="GO:0016740">
    <property type="term" value="F:transferase activity"/>
    <property type="evidence" value="ECO:0007669"/>
    <property type="project" value="UniProtKB-KW"/>
</dbReference>
<feature type="domain" description="PglD N-terminal" evidence="6">
    <location>
        <begin position="4"/>
        <end position="84"/>
    </location>
</feature>
<feature type="site" description="Increases basicity of active site His" evidence="4">
    <location>
        <position position="140"/>
    </location>
</feature>
<feature type="active site" description="Proton acceptor" evidence="4">
    <location>
        <position position="139"/>
    </location>
</feature>
<protein>
    <submittedName>
        <fullName evidence="7">Acetyltransferase</fullName>
    </submittedName>
</protein>
<accession>A0A5C0VLZ8</accession>
<dbReference type="PROSITE" id="PS00101">
    <property type="entry name" value="HEXAPEP_TRANSFERASES"/>
    <property type="match status" value="1"/>
</dbReference>
<evidence type="ECO:0000256" key="1">
    <source>
        <dbReference type="ARBA" id="ARBA00007274"/>
    </source>
</evidence>
<dbReference type="Proteomes" id="UP000323653">
    <property type="component" value="Chromosome"/>
</dbReference>
<evidence type="ECO:0000313" key="7">
    <source>
        <dbReference type="EMBL" id="QEK52220.1"/>
    </source>
</evidence>
<dbReference type="KEGG" id="pej:FYC62_11665"/>
<evidence type="ECO:0000256" key="5">
    <source>
        <dbReference type="PIRSR" id="PIRSR620019-2"/>
    </source>
</evidence>
<evidence type="ECO:0000256" key="4">
    <source>
        <dbReference type="PIRSR" id="PIRSR620019-1"/>
    </source>
</evidence>
<dbReference type="RefSeq" id="WP_149075039.1">
    <property type="nucleotide sequence ID" value="NZ_CP043329.1"/>
</dbReference>
<dbReference type="InterPro" id="IPR018357">
    <property type="entry name" value="Hexapep_transf_CS"/>
</dbReference>